<evidence type="ECO:0000313" key="2">
    <source>
        <dbReference type="Proteomes" id="UP000055014"/>
    </source>
</evidence>
<dbReference type="PANTHER" id="PTHR10151">
    <property type="entry name" value="ECTONUCLEOTIDE PYROPHOSPHATASE/PHOSPHODIESTERASE"/>
    <property type="match status" value="1"/>
</dbReference>
<dbReference type="InterPro" id="IPR017850">
    <property type="entry name" value="Alkaline_phosphatase_core_sf"/>
</dbReference>
<dbReference type="AlphaFoldDB" id="A0A101I7S6"/>
<dbReference type="Pfam" id="PF01663">
    <property type="entry name" value="Phosphodiest"/>
    <property type="match status" value="1"/>
</dbReference>
<accession>A0A101I7S6</accession>
<organism evidence="1 2">
    <name type="scientific">Mesotoga infera</name>
    <dbReference type="NCBI Taxonomy" id="1236046"/>
    <lineage>
        <taxon>Bacteria</taxon>
        <taxon>Thermotogati</taxon>
        <taxon>Thermotogota</taxon>
        <taxon>Thermotogae</taxon>
        <taxon>Kosmotogales</taxon>
        <taxon>Kosmotogaceae</taxon>
        <taxon>Mesotoga</taxon>
    </lineage>
</organism>
<evidence type="ECO:0000313" key="1">
    <source>
        <dbReference type="EMBL" id="KUK90019.1"/>
    </source>
</evidence>
<dbReference type="EMBL" id="LGGW01000056">
    <property type="protein sequence ID" value="KUK90019.1"/>
    <property type="molecule type" value="Genomic_DNA"/>
</dbReference>
<dbReference type="InterPro" id="IPR002591">
    <property type="entry name" value="Phosphodiest/P_Trfase"/>
</dbReference>
<dbReference type="PATRIC" id="fig|1236046.5.peg.320"/>
<reference evidence="2" key="1">
    <citation type="journal article" date="2015" name="MBio">
        <title>Genome-Resolved Metagenomic Analysis Reveals Roles for Candidate Phyla and Other Microbial Community Members in Biogeochemical Transformations in Oil Reservoirs.</title>
        <authorList>
            <person name="Hu P."/>
            <person name="Tom L."/>
            <person name="Singh A."/>
            <person name="Thomas B.C."/>
            <person name="Baker B.J."/>
            <person name="Piceno Y.M."/>
            <person name="Andersen G.L."/>
            <person name="Banfield J.F."/>
        </authorList>
    </citation>
    <scope>NUCLEOTIDE SEQUENCE [LARGE SCALE GENOMIC DNA]</scope>
</reference>
<dbReference type="Gene3D" id="3.40.720.10">
    <property type="entry name" value="Alkaline Phosphatase, subunit A"/>
    <property type="match status" value="1"/>
</dbReference>
<dbReference type="GO" id="GO:0016787">
    <property type="term" value="F:hydrolase activity"/>
    <property type="evidence" value="ECO:0007669"/>
    <property type="project" value="UniProtKB-ARBA"/>
</dbReference>
<name>A0A101I7S6_9BACT</name>
<sequence>MTFGNRHFFTESRLALLSEEWKEFPVGSIYPGYDSTSIVNLSAAILKHFGAEVNSGVKGYSFTENGLNLGGIEKLVVFIVDAVGYYNLSKVLESNRFKYFNREDVRILTSVFPSTTSSALTSIFTASVPGEHGILGYLQNMPEYGGLVNMIELTPYTQDRDNLTRLGFDPLKFNQRPTVFESLKEAGVRGYHLTSKSFVNTGLTRMHSRGGIARGVHGLGDMFEELDAILSSEEGSNLTIVYWGLIDTYGHRYGPNSLSYISETALLFSAIERFFEDRAQHETAFLITADHGQIETPWEHEIWWSKFDPVFEQMYSMPGGEQRMSYIYSLEREKTRKKMEEEFGDYIEIIEPSEMDEIKLFGKPLTNTFRKRRGELITVSKGDYSLCFKYTGQEHSLKGRHGGLTPEEMLVPLILLRKD</sequence>
<dbReference type="PANTHER" id="PTHR10151:SF120">
    <property type="entry name" value="BIS(5'-ADENOSYL)-TRIPHOSPHATASE"/>
    <property type="match status" value="1"/>
</dbReference>
<proteinExistence type="predicted"/>
<comment type="caution">
    <text evidence="1">The sequence shown here is derived from an EMBL/GenBank/DDBJ whole genome shotgun (WGS) entry which is preliminary data.</text>
</comment>
<protein>
    <submittedName>
        <fullName evidence="1">Type I phosphodiesterase/nucleotide pyrophosphatase</fullName>
    </submittedName>
</protein>
<dbReference type="Proteomes" id="UP000055014">
    <property type="component" value="Unassembled WGS sequence"/>
</dbReference>
<gene>
    <name evidence="1" type="ORF">XE02_0736</name>
</gene>
<dbReference type="SUPFAM" id="SSF53649">
    <property type="entry name" value="Alkaline phosphatase-like"/>
    <property type="match status" value="1"/>
</dbReference>